<keyword evidence="3 6" id="KW-0863">Zinc-finger</keyword>
<dbReference type="InterPro" id="IPR006612">
    <property type="entry name" value="THAP_Znf"/>
</dbReference>
<evidence type="ECO:0000256" key="6">
    <source>
        <dbReference type="PROSITE-ProRule" id="PRU00309"/>
    </source>
</evidence>
<name>A0A8S3USX5_MYTED</name>
<comment type="cofactor">
    <cofactor evidence="1">
        <name>a divalent metal cation</name>
        <dbReference type="ChEBI" id="CHEBI:60240"/>
    </cofactor>
</comment>
<accession>A0A8S3USX5</accession>
<evidence type="ECO:0000256" key="7">
    <source>
        <dbReference type="SAM" id="MobiDB-lite"/>
    </source>
</evidence>
<dbReference type="PANTHER" id="PTHR23080">
    <property type="entry name" value="THAP DOMAIN PROTEIN"/>
    <property type="match status" value="1"/>
</dbReference>
<gene>
    <name evidence="9" type="ORF">MEDL_57510</name>
</gene>
<evidence type="ECO:0000313" key="9">
    <source>
        <dbReference type="EMBL" id="CAG2245503.1"/>
    </source>
</evidence>
<dbReference type="Pfam" id="PF13613">
    <property type="entry name" value="HTH_Tnp_4"/>
    <property type="match status" value="1"/>
</dbReference>
<sequence>MGKSDRCSIGICNNDRRYPDKIVIKSHVTNFQFHGLPKDEKLRQIWHSKIHQGRKDYTENKNAQVCSNHFEDGERTFRCSYPTLFLTNSDNETPKPPVKRSLTLRTPEPKTKKKKQKESFSELSILNQSFTLSIASVQLSRDADVQFYTGLLNTTVFKTIFDHLSMKASVMHYWKGSKQTLQEAPMRYAMDDDPDLFVKPGPGRKLKLEIELLLVMMRLRLGLLVHDLAFRFQISEALVSSIFITWIKLMRLELCHLIVWPSKNVIKENLPSCFKTFYPNVRCIIDCTEIFIETPSSLDTQAQCWSDYKHHCTIKFLVAITPNGMFSYVSPCYGGRASDKFIFNNCAFIFNLEPNDQVMADRGFKIKEDLMVVQARLAIPPSTCGKLSMPSGDVLETSKIANVRIYVEQAIGRLKTFLFLKNEIPISCLPVCDDIVVVCCAACNMLTPYVKLFHQIKYLTFCMH</sequence>
<dbReference type="InterPro" id="IPR027806">
    <property type="entry name" value="HARBI1_dom"/>
</dbReference>
<dbReference type="OrthoDB" id="7331812at2759"/>
<dbReference type="AlphaFoldDB" id="A0A8S3USX5"/>
<dbReference type="PROSITE" id="PS50950">
    <property type="entry name" value="ZF_THAP"/>
    <property type="match status" value="1"/>
</dbReference>
<dbReference type="Gene3D" id="6.20.210.20">
    <property type="entry name" value="THAP domain"/>
    <property type="match status" value="1"/>
</dbReference>
<dbReference type="SUPFAM" id="SSF57716">
    <property type="entry name" value="Glucocorticoid receptor-like (DNA-binding domain)"/>
    <property type="match status" value="1"/>
</dbReference>
<dbReference type="EMBL" id="CAJPWZ010002774">
    <property type="protein sequence ID" value="CAG2245503.1"/>
    <property type="molecule type" value="Genomic_DNA"/>
</dbReference>
<evidence type="ECO:0000256" key="1">
    <source>
        <dbReference type="ARBA" id="ARBA00001968"/>
    </source>
</evidence>
<evidence type="ECO:0000259" key="8">
    <source>
        <dbReference type="PROSITE" id="PS50950"/>
    </source>
</evidence>
<proteinExistence type="predicted"/>
<organism evidence="9 10">
    <name type="scientific">Mytilus edulis</name>
    <name type="common">Blue mussel</name>
    <dbReference type="NCBI Taxonomy" id="6550"/>
    <lineage>
        <taxon>Eukaryota</taxon>
        <taxon>Metazoa</taxon>
        <taxon>Spiralia</taxon>
        <taxon>Lophotrochozoa</taxon>
        <taxon>Mollusca</taxon>
        <taxon>Bivalvia</taxon>
        <taxon>Autobranchia</taxon>
        <taxon>Pteriomorphia</taxon>
        <taxon>Mytilida</taxon>
        <taxon>Mytiloidea</taxon>
        <taxon>Mytilidae</taxon>
        <taxon>Mytilinae</taxon>
        <taxon>Mytilus</taxon>
    </lineage>
</organism>
<feature type="region of interest" description="Disordered" evidence="7">
    <location>
        <begin position="88"/>
        <end position="118"/>
    </location>
</feature>
<dbReference type="Proteomes" id="UP000683360">
    <property type="component" value="Unassembled WGS sequence"/>
</dbReference>
<dbReference type="GO" id="GO:0008270">
    <property type="term" value="F:zinc ion binding"/>
    <property type="evidence" value="ECO:0007669"/>
    <property type="project" value="UniProtKB-KW"/>
</dbReference>
<keyword evidence="5 6" id="KW-0238">DNA-binding</keyword>
<dbReference type="InterPro" id="IPR027805">
    <property type="entry name" value="Transposase_HTH_dom"/>
</dbReference>
<keyword evidence="4" id="KW-0862">Zinc</keyword>
<feature type="domain" description="THAP-type" evidence="8">
    <location>
        <begin position="1"/>
        <end position="85"/>
    </location>
</feature>
<evidence type="ECO:0000313" key="10">
    <source>
        <dbReference type="Proteomes" id="UP000683360"/>
    </source>
</evidence>
<keyword evidence="10" id="KW-1185">Reference proteome</keyword>
<evidence type="ECO:0000256" key="2">
    <source>
        <dbReference type="ARBA" id="ARBA00022723"/>
    </source>
</evidence>
<evidence type="ECO:0000256" key="3">
    <source>
        <dbReference type="ARBA" id="ARBA00022771"/>
    </source>
</evidence>
<dbReference type="Pfam" id="PF05485">
    <property type="entry name" value="THAP"/>
    <property type="match status" value="1"/>
</dbReference>
<comment type="caution">
    <text evidence="9">The sequence shown here is derived from an EMBL/GenBank/DDBJ whole genome shotgun (WGS) entry which is preliminary data.</text>
</comment>
<dbReference type="Pfam" id="PF13359">
    <property type="entry name" value="DDE_Tnp_4"/>
    <property type="match status" value="1"/>
</dbReference>
<dbReference type="InterPro" id="IPR038441">
    <property type="entry name" value="THAP_Znf_sf"/>
</dbReference>
<dbReference type="GO" id="GO:0003677">
    <property type="term" value="F:DNA binding"/>
    <property type="evidence" value="ECO:0007669"/>
    <property type="project" value="UniProtKB-UniRule"/>
</dbReference>
<evidence type="ECO:0000256" key="5">
    <source>
        <dbReference type="ARBA" id="ARBA00023125"/>
    </source>
</evidence>
<dbReference type="SMART" id="SM00692">
    <property type="entry name" value="DM3"/>
    <property type="match status" value="1"/>
</dbReference>
<protein>
    <recommendedName>
        <fullName evidence="8">THAP-type domain-containing protein</fullName>
    </recommendedName>
</protein>
<keyword evidence="2" id="KW-0479">Metal-binding</keyword>
<evidence type="ECO:0000256" key="4">
    <source>
        <dbReference type="ARBA" id="ARBA00022833"/>
    </source>
</evidence>
<reference evidence="9" key="1">
    <citation type="submission" date="2021-03" db="EMBL/GenBank/DDBJ databases">
        <authorList>
            <person name="Bekaert M."/>
        </authorList>
    </citation>
    <scope>NUCLEOTIDE SEQUENCE</scope>
</reference>
<dbReference type="PANTHER" id="PTHR23080:SF141">
    <property type="entry name" value="TRANSPOSASE HELIX-TURN-HELIX DOMAIN-CONTAINING PROTEIN"/>
    <property type="match status" value="1"/>
</dbReference>